<keyword evidence="3 5" id="KW-0808">Transferase</keyword>
<dbReference type="PANTHER" id="PTHR43619:SF2">
    <property type="entry name" value="S-ADENOSYL-L-METHIONINE-DEPENDENT METHYLTRANSFERASES SUPERFAMILY PROTEIN"/>
    <property type="match status" value="1"/>
</dbReference>
<dbReference type="AlphaFoldDB" id="A0A150TMX6"/>
<dbReference type="InterPro" id="IPR011610">
    <property type="entry name" value="SAM_mthyl_Trfase_ML2640-like"/>
</dbReference>
<evidence type="ECO:0000313" key="6">
    <source>
        <dbReference type="Proteomes" id="UP000075502"/>
    </source>
</evidence>
<gene>
    <name evidence="5" type="ORF">BE21_37415</name>
</gene>
<evidence type="ECO:0000256" key="2">
    <source>
        <dbReference type="ARBA" id="ARBA00022603"/>
    </source>
</evidence>
<dbReference type="InterPro" id="IPR007213">
    <property type="entry name" value="Ppm1/Ppm2/Tcmp"/>
</dbReference>
<protein>
    <recommendedName>
        <fullName evidence="4">S-adenosyl-L-methionine-dependent methyltransferase</fullName>
        <ecNumber evidence="4">2.1.1.-</ecNumber>
    </recommendedName>
</protein>
<evidence type="ECO:0000256" key="3">
    <source>
        <dbReference type="ARBA" id="ARBA00022679"/>
    </source>
</evidence>
<dbReference type="EC" id="2.1.1.-" evidence="4"/>
<dbReference type="NCBIfam" id="TIGR00027">
    <property type="entry name" value="mthyl_TIGR00027"/>
    <property type="match status" value="1"/>
</dbReference>
<dbReference type="PANTHER" id="PTHR43619">
    <property type="entry name" value="S-ADENOSYL-L-METHIONINE-DEPENDENT METHYLTRANSFERASE YKTD-RELATED"/>
    <property type="match status" value="1"/>
</dbReference>
<keyword evidence="2 4" id="KW-0489">Methyltransferase</keyword>
<name>A0A150TMX6_SORCE</name>
<comment type="caution">
    <text evidence="5">The sequence shown here is derived from an EMBL/GenBank/DDBJ whole genome shotgun (WGS) entry which is preliminary data.</text>
</comment>
<evidence type="ECO:0000256" key="1">
    <source>
        <dbReference type="ARBA" id="ARBA00008138"/>
    </source>
</evidence>
<dbReference type="Proteomes" id="UP000075502">
    <property type="component" value="Unassembled WGS sequence"/>
</dbReference>
<comment type="similarity">
    <text evidence="1 4">Belongs to the UPF0677 family.</text>
</comment>
<comment type="function">
    <text evidence="4">Exhibits S-adenosyl-L-methionine-dependent methyltransferase activity.</text>
</comment>
<proteinExistence type="inferred from homology"/>
<evidence type="ECO:0000313" key="5">
    <source>
        <dbReference type="EMBL" id="KYG05996.1"/>
    </source>
</evidence>
<dbReference type="Gene3D" id="3.40.50.150">
    <property type="entry name" value="Vaccinia Virus protein VP39"/>
    <property type="match status" value="1"/>
</dbReference>
<sequence length="290" mass="32893">MSNRAAKTAFGPMTIIVADQRYSPEQRLVQDDLAYRFLPAGLRFMMALARWRPLESALMQAAEKTALGIRGSMLCRKRYIDDKILEALRAGNEAVVVLGAGLDTRAYRMPALANVPVFEVDLPENIDYKRATLQRVLGGVPESVRLVSIDFETHDLAAGLAAQGYDIARRTFFVWEGVTQYLTERGVRETFRFLARAAAGSRLAFTYVRRDFLDGENFYGAEGAYERFKVKEKVWRFGMDPATVPAFLAEYGWTELEQMGPREFIERYVQPTGRALLVSEIERSVHAEKR</sequence>
<keyword evidence="4" id="KW-0949">S-adenosyl-L-methionine</keyword>
<dbReference type="EMBL" id="JEME01001826">
    <property type="protein sequence ID" value="KYG05996.1"/>
    <property type="molecule type" value="Genomic_DNA"/>
</dbReference>
<dbReference type="GO" id="GO:0008168">
    <property type="term" value="F:methyltransferase activity"/>
    <property type="evidence" value="ECO:0007669"/>
    <property type="project" value="UniProtKB-UniRule"/>
</dbReference>
<dbReference type="GO" id="GO:0032259">
    <property type="term" value="P:methylation"/>
    <property type="evidence" value="ECO:0007669"/>
    <property type="project" value="UniProtKB-KW"/>
</dbReference>
<reference evidence="5 6" key="1">
    <citation type="submission" date="2014-02" db="EMBL/GenBank/DDBJ databases">
        <title>The small core and large imbalanced accessory genome model reveals a collaborative survival strategy of Sorangium cellulosum strains in nature.</title>
        <authorList>
            <person name="Han K."/>
            <person name="Peng R."/>
            <person name="Blom J."/>
            <person name="Li Y.-Z."/>
        </authorList>
    </citation>
    <scope>NUCLEOTIDE SEQUENCE [LARGE SCALE GENOMIC DNA]</scope>
    <source>
        <strain evidence="5 6">So0007-03</strain>
    </source>
</reference>
<organism evidence="5 6">
    <name type="scientific">Sorangium cellulosum</name>
    <name type="common">Polyangium cellulosum</name>
    <dbReference type="NCBI Taxonomy" id="56"/>
    <lineage>
        <taxon>Bacteria</taxon>
        <taxon>Pseudomonadati</taxon>
        <taxon>Myxococcota</taxon>
        <taxon>Polyangia</taxon>
        <taxon>Polyangiales</taxon>
        <taxon>Polyangiaceae</taxon>
        <taxon>Sorangium</taxon>
    </lineage>
</organism>
<dbReference type="InterPro" id="IPR029063">
    <property type="entry name" value="SAM-dependent_MTases_sf"/>
</dbReference>
<evidence type="ECO:0000256" key="4">
    <source>
        <dbReference type="RuleBase" id="RU362030"/>
    </source>
</evidence>
<accession>A0A150TMX6</accession>
<dbReference type="Pfam" id="PF04072">
    <property type="entry name" value="LCM"/>
    <property type="match status" value="1"/>
</dbReference>
<dbReference type="SUPFAM" id="SSF53335">
    <property type="entry name" value="S-adenosyl-L-methionine-dependent methyltransferases"/>
    <property type="match status" value="1"/>
</dbReference>